<dbReference type="OrthoDB" id="6787458at2"/>
<dbReference type="EMBL" id="BAET01000012">
    <property type="protein sequence ID" value="GAB55447.1"/>
    <property type="molecule type" value="Genomic_DNA"/>
</dbReference>
<dbReference type="PANTHER" id="PTHR30537">
    <property type="entry name" value="HTH-TYPE TRANSCRIPTIONAL REGULATOR"/>
    <property type="match status" value="1"/>
</dbReference>
<keyword evidence="4" id="KW-0804">Transcription</keyword>
<evidence type="ECO:0000313" key="7">
    <source>
        <dbReference type="Proteomes" id="UP000053586"/>
    </source>
</evidence>
<evidence type="ECO:0000313" key="6">
    <source>
        <dbReference type="EMBL" id="GAB55447.1"/>
    </source>
</evidence>
<dbReference type="InterPro" id="IPR036388">
    <property type="entry name" value="WH-like_DNA-bd_sf"/>
</dbReference>
<dbReference type="Gene3D" id="1.10.10.10">
    <property type="entry name" value="Winged helix-like DNA-binding domain superfamily/Winged helix DNA-binding domain"/>
    <property type="match status" value="1"/>
</dbReference>
<protein>
    <recommendedName>
        <fullName evidence="5">HTH lysR-type domain-containing protein</fullName>
    </recommendedName>
</protein>
<dbReference type="InterPro" id="IPR005119">
    <property type="entry name" value="LysR_subst-bd"/>
</dbReference>
<accession>H5TAX0</accession>
<dbReference type="SUPFAM" id="SSF53850">
    <property type="entry name" value="Periplasmic binding protein-like II"/>
    <property type="match status" value="1"/>
</dbReference>
<dbReference type="PROSITE" id="PS50931">
    <property type="entry name" value="HTH_LYSR"/>
    <property type="match status" value="1"/>
</dbReference>
<sequence>MDSRLIPPLSTLKGFEAAARKLSHRAAAEELNLTHPAISHQIKNLEDHMGVKLFTRDGRNVVLSKEGKLFYPYVLEALQQLANGVSAVQRATKSSPLRIHTYVTFSIRWLARRLLSFRSDYPDINIYLATCAANWGFDEESSDIGIIYRETPPSENYHWVPLFDYRLFPVCTPQLMSKQDGEFKVEELLNLPLLSVETEFDHWEKWFRNAGVEVETVVPHMVVDTKAVALEMVLNNEGVALVNGPFVDDDLRSGRLIKPCNHEIVFPGGWGVICRSDIKNEPQIKCFIEWITKHAAQERRSDYYNGVVSN</sequence>
<gene>
    <name evidence="6" type="ORF">GPUN_1323</name>
</gene>
<comment type="caution">
    <text evidence="6">The sequence shown here is derived from an EMBL/GenBank/DDBJ whole genome shotgun (WGS) entry which is preliminary data.</text>
</comment>
<name>H5TAX0_9ALTE</name>
<dbReference type="Pfam" id="PF03466">
    <property type="entry name" value="LysR_substrate"/>
    <property type="match status" value="1"/>
</dbReference>
<dbReference type="SUPFAM" id="SSF46785">
    <property type="entry name" value="Winged helix' DNA-binding domain"/>
    <property type="match status" value="1"/>
</dbReference>
<dbReference type="InterPro" id="IPR000847">
    <property type="entry name" value="LysR_HTH_N"/>
</dbReference>
<dbReference type="FunFam" id="1.10.10.10:FF:000001">
    <property type="entry name" value="LysR family transcriptional regulator"/>
    <property type="match status" value="1"/>
</dbReference>
<evidence type="ECO:0000256" key="2">
    <source>
        <dbReference type="ARBA" id="ARBA00023015"/>
    </source>
</evidence>
<keyword evidence="7" id="KW-1185">Reference proteome</keyword>
<evidence type="ECO:0000256" key="4">
    <source>
        <dbReference type="ARBA" id="ARBA00023163"/>
    </source>
</evidence>
<dbReference type="GO" id="GO:0043565">
    <property type="term" value="F:sequence-specific DNA binding"/>
    <property type="evidence" value="ECO:0007669"/>
    <property type="project" value="TreeGrafter"/>
</dbReference>
<organism evidence="6 7">
    <name type="scientific">Glaciecola punicea ACAM 611</name>
    <dbReference type="NCBI Taxonomy" id="1121923"/>
    <lineage>
        <taxon>Bacteria</taxon>
        <taxon>Pseudomonadati</taxon>
        <taxon>Pseudomonadota</taxon>
        <taxon>Gammaproteobacteria</taxon>
        <taxon>Alteromonadales</taxon>
        <taxon>Alteromonadaceae</taxon>
        <taxon>Glaciecola</taxon>
    </lineage>
</organism>
<evidence type="ECO:0000259" key="5">
    <source>
        <dbReference type="PROSITE" id="PS50931"/>
    </source>
</evidence>
<dbReference type="InterPro" id="IPR036390">
    <property type="entry name" value="WH_DNA-bd_sf"/>
</dbReference>
<reference evidence="6 7" key="1">
    <citation type="journal article" date="2012" name="J. Bacteriol.">
        <title>Genome sequence of proteorhodopsin-containing sea ice bacterium Glaciecola punicea ACAM 611T.</title>
        <authorList>
            <person name="Qin Q.-L."/>
            <person name="Xie B.-B."/>
            <person name="Shu Y.-L."/>
            <person name="Rong J.-C."/>
            <person name="Zhao D.-L."/>
            <person name="Zhang X.-Y."/>
            <person name="Chen X.-L."/>
            <person name="Zhou B.-C."/>
            <person name="Zhanga Y.-Z."/>
        </authorList>
    </citation>
    <scope>NUCLEOTIDE SEQUENCE [LARGE SCALE GENOMIC DNA]</scope>
    <source>
        <strain evidence="6 7">ACAM 611</strain>
    </source>
</reference>
<dbReference type="InterPro" id="IPR058163">
    <property type="entry name" value="LysR-type_TF_proteobact-type"/>
</dbReference>
<dbReference type="Gene3D" id="3.40.190.10">
    <property type="entry name" value="Periplasmic binding protein-like II"/>
    <property type="match status" value="2"/>
</dbReference>
<dbReference type="Pfam" id="PF00126">
    <property type="entry name" value="HTH_1"/>
    <property type="match status" value="1"/>
</dbReference>
<dbReference type="GO" id="GO:0003700">
    <property type="term" value="F:DNA-binding transcription factor activity"/>
    <property type="evidence" value="ECO:0007669"/>
    <property type="project" value="InterPro"/>
</dbReference>
<keyword evidence="2" id="KW-0805">Transcription regulation</keyword>
<dbReference type="RefSeq" id="WP_006004524.1">
    <property type="nucleotide sequence ID" value="NZ_BAET01000012.1"/>
</dbReference>
<dbReference type="Proteomes" id="UP000053586">
    <property type="component" value="Unassembled WGS sequence"/>
</dbReference>
<feature type="domain" description="HTH lysR-type" evidence="5">
    <location>
        <begin position="1"/>
        <end position="64"/>
    </location>
</feature>
<dbReference type="GO" id="GO:0006351">
    <property type="term" value="P:DNA-templated transcription"/>
    <property type="evidence" value="ECO:0007669"/>
    <property type="project" value="TreeGrafter"/>
</dbReference>
<evidence type="ECO:0000256" key="1">
    <source>
        <dbReference type="ARBA" id="ARBA00009437"/>
    </source>
</evidence>
<evidence type="ECO:0000256" key="3">
    <source>
        <dbReference type="ARBA" id="ARBA00023125"/>
    </source>
</evidence>
<dbReference type="PANTHER" id="PTHR30537:SF5">
    <property type="entry name" value="HTH-TYPE TRANSCRIPTIONAL ACTIVATOR TTDR-RELATED"/>
    <property type="match status" value="1"/>
</dbReference>
<comment type="similarity">
    <text evidence="1">Belongs to the LysR transcriptional regulatory family.</text>
</comment>
<keyword evidence="3" id="KW-0238">DNA-binding</keyword>
<reference evidence="6 7" key="2">
    <citation type="journal article" date="2017" name="Antonie Van Leeuwenhoek">
        <title>Rhizobium rhizosphaerae sp. nov., a novel species isolated from rice rhizosphere.</title>
        <authorList>
            <person name="Zhao J.J."/>
            <person name="Zhang J."/>
            <person name="Zhang R.J."/>
            <person name="Zhang C.W."/>
            <person name="Yin H.Q."/>
            <person name="Zhang X.X."/>
        </authorList>
    </citation>
    <scope>NUCLEOTIDE SEQUENCE [LARGE SCALE GENOMIC DNA]</scope>
    <source>
        <strain evidence="6 7">ACAM 611</strain>
    </source>
</reference>
<dbReference type="eggNOG" id="COG0583">
    <property type="taxonomic scope" value="Bacteria"/>
</dbReference>
<proteinExistence type="inferred from homology"/>
<dbReference type="AlphaFoldDB" id="H5TAX0"/>
<dbReference type="PRINTS" id="PR00039">
    <property type="entry name" value="HTHLYSR"/>
</dbReference>